<dbReference type="GO" id="GO:0048477">
    <property type="term" value="P:oogenesis"/>
    <property type="evidence" value="ECO:0007669"/>
    <property type="project" value="UniProtKB-KW"/>
</dbReference>
<dbReference type="InterPro" id="IPR024768">
    <property type="entry name" value="Marf1"/>
</dbReference>
<dbReference type="AlphaFoldDB" id="A0A443SNV5"/>
<protein>
    <recommendedName>
        <fullName evidence="2">Meiosis regulator and mRNA stability factor 1</fullName>
    </recommendedName>
    <alternativeName>
        <fullName evidence="7">Limkain-b1</fullName>
    </alternativeName>
</protein>
<dbReference type="GO" id="GO:0051321">
    <property type="term" value="P:meiotic cell cycle"/>
    <property type="evidence" value="ECO:0007669"/>
    <property type="project" value="UniProtKB-KW"/>
</dbReference>
<dbReference type="VEuPathDB" id="VectorBase:LDEU002832"/>
<dbReference type="SUPFAM" id="SSF54928">
    <property type="entry name" value="RNA-binding domain, RBD"/>
    <property type="match status" value="2"/>
</dbReference>
<evidence type="ECO:0000256" key="6">
    <source>
        <dbReference type="ARBA" id="ARBA00023254"/>
    </source>
</evidence>
<dbReference type="Gene3D" id="3.30.70.330">
    <property type="match status" value="2"/>
</dbReference>
<dbReference type="GO" id="GO:0005777">
    <property type="term" value="C:peroxisome"/>
    <property type="evidence" value="ECO:0007669"/>
    <property type="project" value="UniProtKB-SubCell"/>
</dbReference>
<evidence type="ECO:0000256" key="5">
    <source>
        <dbReference type="ARBA" id="ARBA00023140"/>
    </source>
</evidence>
<evidence type="ECO:0000313" key="12">
    <source>
        <dbReference type="Proteomes" id="UP000288716"/>
    </source>
</evidence>
<evidence type="ECO:0000256" key="1">
    <source>
        <dbReference type="ARBA" id="ARBA00004275"/>
    </source>
</evidence>
<dbReference type="SMART" id="SM00360">
    <property type="entry name" value="RRM"/>
    <property type="match status" value="3"/>
</dbReference>
<evidence type="ECO:0000256" key="3">
    <source>
        <dbReference type="ARBA" id="ARBA00022884"/>
    </source>
</evidence>
<sequence>MQVADACRPIGIFWDIENCRVPKNKSATDLVLKIRNNVVKRHQCREFEFFCGCDTSTLQKHVCEELNRAGVTVAHVPSSSKNAADEKLKEQMTKFVDTHGSKATVVLISGDINFAPTLRGFRDRIGVRVILIHSNAVAHELKNCADFVHSFPEICEDLQLRQYPIDDAIHLVQINGLPTDMAPQSIRRELQISTQNRGGKVAHVAQGSAFVAFPCQRDAERAIGGIDGNKIGNSVVSAKIASVIPKKDRAQNGQNKSQHGSPPKYLNVASLPMNQMHCIQPVQQNALFGVFPGLDTKQKSFGNMNAAAPQANGKAKTFRLVVSGFSGNLSDNSVRLFLWTKLLKKPASISITNGSADMVFLNQAMLDEAYANLNGVVFNGFPLIAHKVYKPKNNGEELGSLLGGLNIENSFSSNGHNVNAAMKEKVKIFRLIVSGIPGAMKEEEVKEVLWNQLSKKPKSIIVANGSADMEFSSYEALDSAFLKFNGIILSGYPLTAHKASKPRAKAEAEPVKESLHQKWSTLQEIWKKNEKGALNVTFTNKANLSSKSSSVTSKSTVEMQNKPAETKGRFMWIKNLPLVEEPQNISTKLHILARANNGNVIEISGQEAWVEFPNHVIAEEAKKIFQTSGLAPSLGLDILTTNYVPAKIYEARKKLKEAKAMEKKAKVLSSPEASKKKTANSANSKEDENKPTYLSVSGLSSKLPTEEVKEALSDLFKAFDGVNAKQ</sequence>
<dbReference type="EMBL" id="NCKV01001019">
    <property type="protein sequence ID" value="RWS29208.1"/>
    <property type="molecule type" value="Genomic_DNA"/>
</dbReference>
<dbReference type="GO" id="GO:0004540">
    <property type="term" value="F:RNA nuclease activity"/>
    <property type="evidence" value="ECO:0007669"/>
    <property type="project" value="InterPro"/>
</dbReference>
<evidence type="ECO:0000259" key="10">
    <source>
        <dbReference type="PROSITE" id="PS50102"/>
    </source>
</evidence>
<keyword evidence="6" id="KW-0469">Meiosis</keyword>
<accession>A0A443SNV5</accession>
<dbReference type="GO" id="GO:0010468">
    <property type="term" value="P:regulation of gene expression"/>
    <property type="evidence" value="ECO:0007669"/>
    <property type="project" value="InterPro"/>
</dbReference>
<name>A0A443SNV5_9ACAR</name>
<evidence type="ECO:0000256" key="9">
    <source>
        <dbReference type="SAM" id="MobiDB-lite"/>
    </source>
</evidence>
<dbReference type="InterPro" id="IPR012677">
    <property type="entry name" value="Nucleotide-bd_a/b_plait_sf"/>
</dbReference>
<dbReference type="GO" id="GO:0003723">
    <property type="term" value="F:RNA binding"/>
    <property type="evidence" value="ECO:0007669"/>
    <property type="project" value="UniProtKB-UniRule"/>
</dbReference>
<dbReference type="PANTHER" id="PTHR14379:SF3">
    <property type="entry name" value="MEIOSIS REGULATOR AND MRNA STABILITY FACTOR 1"/>
    <property type="match status" value="1"/>
</dbReference>
<keyword evidence="12" id="KW-1185">Reference proteome</keyword>
<evidence type="ECO:0000313" key="11">
    <source>
        <dbReference type="EMBL" id="RWS29208.1"/>
    </source>
</evidence>
<proteinExistence type="predicted"/>
<dbReference type="OrthoDB" id="6511403at2759"/>
<keyword evidence="5" id="KW-0576">Peroxisome</keyword>
<evidence type="ECO:0000256" key="4">
    <source>
        <dbReference type="ARBA" id="ARBA00022943"/>
    </source>
</evidence>
<organism evidence="11 12">
    <name type="scientific">Leptotrombidium deliense</name>
    <dbReference type="NCBI Taxonomy" id="299467"/>
    <lineage>
        <taxon>Eukaryota</taxon>
        <taxon>Metazoa</taxon>
        <taxon>Ecdysozoa</taxon>
        <taxon>Arthropoda</taxon>
        <taxon>Chelicerata</taxon>
        <taxon>Arachnida</taxon>
        <taxon>Acari</taxon>
        <taxon>Acariformes</taxon>
        <taxon>Trombidiformes</taxon>
        <taxon>Prostigmata</taxon>
        <taxon>Anystina</taxon>
        <taxon>Parasitengona</taxon>
        <taxon>Trombiculoidea</taxon>
        <taxon>Trombiculidae</taxon>
        <taxon>Leptotrombidium</taxon>
    </lineage>
</organism>
<dbReference type="Pfam" id="PF01936">
    <property type="entry name" value="NYN"/>
    <property type="match status" value="1"/>
</dbReference>
<dbReference type="STRING" id="299467.A0A443SNV5"/>
<dbReference type="Gene3D" id="3.40.50.1010">
    <property type="entry name" value="5'-nuclease"/>
    <property type="match status" value="1"/>
</dbReference>
<dbReference type="CDD" id="cd10910">
    <property type="entry name" value="PIN_limkain_b1_N_like"/>
    <property type="match status" value="1"/>
</dbReference>
<evidence type="ECO:0000256" key="7">
    <source>
        <dbReference type="ARBA" id="ARBA00030116"/>
    </source>
</evidence>
<comment type="caution">
    <text evidence="11">The sequence shown here is derived from an EMBL/GenBank/DDBJ whole genome shotgun (WGS) entry which is preliminary data.</text>
</comment>
<evidence type="ECO:0000256" key="2">
    <source>
        <dbReference type="ARBA" id="ARBA00022152"/>
    </source>
</evidence>
<feature type="region of interest" description="Disordered" evidence="9">
    <location>
        <begin position="666"/>
        <end position="697"/>
    </location>
</feature>
<evidence type="ECO:0000256" key="8">
    <source>
        <dbReference type="PROSITE-ProRule" id="PRU00176"/>
    </source>
</evidence>
<dbReference type="PANTHER" id="PTHR14379">
    <property type="entry name" value="LIMKAIN B LKAP"/>
    <property type="match status" value="1"/>
</dbReference>
<gene>
    <name evidence="11" type="ORF">B4U80_10907</name>
</gene>
<dbReference type="InterPro" id="IPR000504">
    <property type="entry name" value="RRM_dom"/>
</dbReference>
<keyword evidence="4" id="KW-0221">Differentiation</keyword>
<feature type="domain" description="RRM" evidence="10">
    <location>
        <begin position="429"/>
        <end position="501"/>
    </location>
</feature>
<comment type="subcellular location">
    <subcellularLocation>
        <location evidence="1">Peroxisome</location>
    </subcellularLocation>
</comment>
<dbReference type="InterPro" id="IPR035979">
    <property type="entry name" value="RBD_domain_sf"/>
</dbReference>
<dbReference type="Proteomes" id="UP000288716">
    <property type="component" value="Unassembled WGS sequence"/>
</dbReference>
<dbReference type="PROSITE" id="PS50102">
    <property type="entry name" value="RRM"/>
    <property type="match status" value="2"/>
</dbReference>
<keyword evidence="4" id="KW-0896">Oogenesis</keyword>
<dbReference type="InterPro" id="IPR021139">
    <property type="entry name" value="NYN"/>
</dbReference>
<feature type="domain" description="RRM" evidence="10">
    <location>
        <begin position="170"/>
        <end position="243"/>
    </location>
</feature>
<keyword evidence="3 8" id="KW-0694">RNA-binding</keyword>
<dbReference type="GO" id="GO:1905762">
    <property type="term" value="F:CCR4-NOT complex binding"/>
    <property type="evidence" value="ECO:0007669"/>
    <property type="project" value="TreeGrafter"/>
</dbReference>
<reference evidence="11 12" key="1">
    <citation type="journal article" date="2018" name="Gigascience">
        <title>Genomes of trombidid mites reveal novel predicted allergens and laterally-transferred genes associated with secondary metabolism.</title>
        <authorList>
            <person name="Dong X."/>
            <person name="Chaisiri K."/>
            <person name="Xia D."/>
            <person name="Armstrong S.D."/>
            <person name="Fang Y."/>
            <person name="Donnelly M.J."/>
            <person name="Kadowaki T."/>
            <person name="McGarry J.W."/>
            <person name="Darby A.C."/>
            <person name="Makepeace B.L."/>
        </authorList>
    </citation>
    <scope>NUCLEOTIDE SEQUENCE [LARGE SCALE GENOMIC DNA]</scope>
    <source>
        <strain evidence="11">UoL-UT</strain>
    </source>
</reference>